<protein>
    <submittedName>
        <fullName evidence="2">Uncharacterized protein</fullName>
    </submittedName>
</protein>
<dbReference type="Proteomes" id="UP001206925">
    <property type="component" value="Unassembled WGS sequence"/>
</dbReference>
<evidence type="ECO:0000313" key="3">
    <source>
        <dbReference type="Proteomes" id="UP001206925"/>
    </source>
</evidence>
<dbReference type="EMBL" id="JAMZMK010012040">
    <property type="protein sequence ID" value="KAI7725147.1"/>
    <property type="molecule type" value="Genomic_DNA"/>
</dbReference>
<keyword evidence="3" id="KW-1185">Reference proteome</keyword>
<organism evidence="2 3">
    <name type="scientific">Ambrosia artemisiifolia</name>
    <name type="common">Common ragweed</name>
    <dbReference type="NCBI Taxonomy" id="4212"/>
    <lineage>
        <taxon>Eukaryota</taxon>
        <taxon>Viridiplantae</taxon>
        <taxon>Streptophyta</taxon>
        <taxon>Embryophyta</taxon>
        <taxon>Tracheophyta</taxon>
        <taxon>Spermatophyta</taxon>
        <taxon>Magnoliopsida</taxon>
        <taxon>eudicotyledons</taxon>
        <taxon>Gunneridae</taxon>
        <taxon>Pentapetalae</taxon>
        <taxon>asterids</taxon>
        <taxon>campanulids</taxon>
        <taxon>Asterales</taxon>
        <taxon>Asteraceae</taxon>
        <taxon>Asteroideae</taxon>
        <taxon>Heliantheae alliance</taxon>
        <taxon>Heliantheae</taxon>
        <taxon>Ambrosia</taxon>
    </lineage>
</organism>
<feature type="region of interest" description="Disordered" evidence="1">
    <location>
        <begin position="1"/>
        <end position="54"/>
    </location>
</feature>
<sequence length="54" mass="6123">MKEVTNATKRTPAINNKKDPKTTPLFAAKQPLLFEEPDTGNSSHTEIKHPRKQH</sequence>
<dbReference type="AlphaFoldDB" id="A0AAD5BKT0"/>
<proteinExistence type="predicted"/>
<gene>
    <name evidence="2" type="ORF">M8C21_010497</name>
</gene>
<accession>A0AAD5BKT0</accession>
<name>A0AAD5BKT0_AMBAR</name>
<evidence type="ECO:0000313" key="2">
    <source>
        <dbReference type="EMBL" id="KAI7725147.1"/>
    </source>
</evidence>
<comment type="caution">
    <text evidence="2">The sequence shown here is derived from an EMBL/GenBank/DDBJ whole genome shotgun (WGS) entry which is preliminary data.</text>
</comment>
<reference evidence="2" key="1">
    <citation type="submission" date="2022-06" db="EMBL/GenBank/DDBJ databases">
        <title>Uncovering the hologenomic basis of an extraordinary plant invasion.</title>
        <authorList>
            <person name="Bieker V.C."/>
            <person name="Martin M.D."/>
            <person name="Gilbert T."/>
            <person name="Hodgins K."/>
            <person name="Battlay P."/>
            <person name="Petersen B."/>
            <person name="Wilson J."/>
        </authorList>
    </citation>
    <scope>NUCLEOTIDE SEQUENCE</scope>
    <source>
        <strain evidence="2">AA19_3_7</strain>
        <tissue evidence="2">Leaf</tissue>
    </source>
</reference>
<evidence type="ECO:0000256" key="1">
    <source>
        <dbReference type="SAM" id="MobiDB-lite"/>
    </source>
</evidence>